<dbReference type="KEGG" id="mcha:111022166"/>
<keyword evidence="4" id="KW-1185">Reference proteome</keyword>
<evidence type="ECO:0000256" key="2">
    <source>
        <dbReference type="PROSITE-ProRule" id="PRU10038"/>
    </source>
</evidence>
<evidence type="ECO:0000313" key="4">
    <source>
        <dbReference type="Proteomes" id="UP000504603"/>
    </source>
</evidence>
<evidence type="ECO:0000313" key="5">
    <source>
        <dbReference type="RefSeq" id="XP_022155020.1"/>
    </source>
</evidence>
<feature type="domain" description="Alpha/beta hydrolase fold-3" evidence="3">
    <location>
        <begin position="94"/>
        <end position="322"/>
    </location>
</feature>
<dbReference type="Proteomes" id="UP000504603">
    <property type="component" value="Unplaced"/>
</dbReference>
<dbReference type="GeneID" id="111022166"/>
<dbReference type="GO" id="GO:0016787">
    <property type="term" value="F:hydrolase activity"/>
    <property type="evidence" value="ECO:0007669"/>
    <property type="project" value="InterPro"/>
</dbReference>
<organism evidence="4 5">
    <name type="scientific">Momordica charantia</name>
    <name type="common">Bitter gourd</name>
    <name type="synonym">Balsam pear</name>
    <dbReference type="NCBI Taxonomy" id="3673"/>
    <lineage>
        <taxon>Eukaryota</taxon>
        <taxon>Viridiplantae</taxon>
        <taxon>Streptophyta</taxon>
        <taxon>Embryophyta</taxon>
        <taxon>Tracheophyta</taxon>
        <taxon>Spermatophyta</taxon>
        <taxon>Magnoliopsida</taxon>
        <taxon>eudicotyledons</taxon>
        <taxon>Gunneridae</taxon>
        <taxon>Pentapetalae</taxon>
        <taxon>rosids</taxon>
        <taxon>fabids</taxon>
        <taxon>Cucurbitales</taxon>
        <taxon>Cucurbitaceae</taxon>
        <taxon>Momordiceae</taxon>
        <taxon>Momordica</taxon>
    </lineage>
</organism>
<name>A0A6J1DL90_MOMCH</name>
<dbReference type="RefSeq" id="XP_022155020.1">
    <property type="nucleotide sequence ID" value="XM_022299328.1"/>
</dbReference>
<reference evidence="5" key="1">
    <citation type="submission" date="2025-08" db="UniProtKB">
        <authorList>
            <consortium name="RefSeq"/>
        </authorList>
    </citation>
    <scope>IDENTIFICATION</scope>
    <source>
        <strain evidence="5">OHB3-1</strain>
    </source>
</reference>
<dbReference type="PROSITE" id="PS01174">
    <property type="entry name" value="LIPASE_GDXG_SER"/>
    <property type="match status" value="1"/>
</dbReference>
<accession>A0A6J1DL90</accession>
<comment type="similarity">
    <text evidence="1">Belongs to the 'GDXG' lipolytic enzyme family.</text>
</comment>
<evidence type="ECO:0000256" key="1">
    <source>
        <dbReference type="ARBA" id="ARBA00010515"/>
    </source>
</evidence>
<dbReference type="AlphaFoldDB" id="A0A6J1DL90"/>
<dbReference type="SUPFAM" id="SSF53474">
    <property type="entry name" value="alpha/beta-Hydrolases"/>
    <property type="match status" value="1"/>
</dbReference>
<sequence>MKFKRMAAISIDPRLKLQMPKSHLQCASTAEEIEGLIRVYADGHVERPPIIPNVPCSTTASNKGVSAKDVLIDNFTNTWARIYIANSQRKLPLLVYFHGGGFCVGSAAWSCYHEFLLDLASKAKCAILSINYRLSPENRLPAAYEDGFNALMWLKQQAISEPNEHKWWLGNCNPSNLFLAGDSAGANIAYNIATRPGLNEPATLKPLTLKGVILIQPFFGGESRTKSEKLAAQPSTSALTLATADTYWRLSLPPGASRDHPWSNPLVNGGTKLRDTKLPPSMVCISELDILVDRNLEFCAAMAAAGKKVERVIFKGVGHGFQILNKDQISAIRTQEMMVSIQNFIHQVVKIY</sequence>
<evidence type="ECO:0000259" key="3">
    <source>
        <dbReference type="Pfam" id="PF07859"/>
    </source>
</evidence>
<feature type="active site" evidence="2">
    <location>
        <position position="183"/>
    </location>
</feature>
<proteinExistence type="inferred from homology"/>
<dbReference type="InterPro" id="IPR050466">
    <property type="entry name" value="Carboxylest/Gibb_receptor"/>
</dbReference>
<dbReference type="InterPro" id="IPR033140">
    <property type="entry name" value="Lipase_GDXG_put_SER_AS"/>
</dbReference>
<protein>
    <submittedName>
        <fullName evidence="5">Probable carboxylesterase 17</fullName>
    </submittedName>
</protein>
<dbReference type="PANTHER" id="PTHR23024:SF589">
    <property type="entry name" value="CARBOXYLESTERASE 17-RELATED"/>
    <property type="match status" value="1"/>
</dbReference>
<dbReference type="InterPro" id="IPR029058">
    <property type="entry name" value="AB_hydrolase_fold"/>
</dbReference>
<dbReference type="InterPro" id="IPR013094">
    <property type="entry name" value="AB_hydrolase_3"/>
</dbReference>
<dbReference type="Gene3D" id="3.40.50.1820">
    <property type="entry name" value="alpha/beta hydrolase"/>
    <property type="match status" value="1"/>
</dbReference>
<gene>
    <name evidence="5" type="primary">LOC111022166</name>
</gene>
<dbReference type="PANTHER" id="PTHR23024">
    <property type="entry name" value="ARYLACETAMIDE DEACETYLASE"/>
    <property type="match status" value="1"/>
</dbReference>
<dbReference type="OrthoDB" id="408631at2759"/>
<dbReference type="Pfam" id="PF07859">
    <property type="entry name" value="Abhydrolase_3"/>
    <property type="match status" value="1"/>
</dbReference>